<reference evidence="6 7" key="1">
    <citation type="submission" date="2013-03" db="EMBL/GenBank/DDBJ databases">
        <title>The Genome Sequence of Cladophialophora yegresii CBS 114405.</title>
        <authorList>
            <consortium name="The Broad Institute Genomics Platform"/>
            <person name="Cuomo C."/>
            <person name="de Hoog S."/>
            <person name="Gorbushina A."/>
            <person name="Walker B."/>
            <person name="Young S.K."/>
            <person name="Zeng Q."/>
            <person name="Gargeya S."/>
            <person name="Fitzgerald M."/>
            <person name="Haas B."/>
            <person name="Abouelleil A."/>
            <person name="Allen A.W."/>
            <person name="Alvarado L."/>
            <person name="Arachchi H.M."/>
            <person name="Berlin A.M."/>
            <person name="Chapman S.B."/>
            <person name="Gainer-Dewar J."/>
            <person name="Goldberg J."/>
            <person name="Griggs A."/>
            <person name="Gujja S."/>
            <person name="Hansen M."/>
            <person name="Howarth C."/>
            <person name="Imamovic A."/>
            <person name="Ireland A."/>
            <person name="Larimer J."/>
            <person name="McCowan C."/>
            <person name="Murphy C."/>
            <person name="Pearson M."/>
            <person name="Poon T.W."/>
            <person name="Priest M."/>
            <person name="Roberts A."/>
            <person name="Saif S."/>
            <person name="Shea T."/>
            <person name="Sisk P."/>
            <person name="Sykes S."/>
            <person name="Wortman J."/>
            <person name="Nusbaum C."/>
            <person name="Birren B."/>
        </authorList>
    </citation>
    <scope>NUCLEOTIDE SEQUENCE [LARGE SCALE GENOMIC DNA]</scope>
    <source>
        <strain evidence="6 7">CBS 114405</strain>
    </source>
</reference>
<dbReference type="EMBL" id="AMGW01000001">
    <property type="protein sequence ID" value="EXJ64730.1"/>
    <property type="molecule type" value="Genomic_DNA"/>
</dbReference>
<protein>
    <submittedName>
        <fullName evidence="6">Uncharacterized protein</fullName>
    </submittedName>
</protein>
<comment type="similarity">
    <text evidence="1">Belongs to the peptidase C15 family.</text>
</comment>
<evidence type="ECO:0000256" key="4">
    <source>
        <dbReference type="ARBA" id="ARBA00022807"/>
    </source>
</evidence>
<dbReference type="GO" id="GO:0008234">
    <property type="term" value="F:cysteine-type peptidase activity"/>
    <property type="evidence" value="ECO:0007669"/>
    <property type="project" value="UniProtKB-KW"/>
</dbReference>
<dbReference type="eggNOG" id="KOG4755">
    <property type="taxonomic scope" value="Eukaryota"/>
</dbReference>
<gene>
    <name evidence="6" type="ORF">A1O7_01068</name>
</gene>
<keyword evidence="3" id="KW-0378">Hydrolase</keyword>
<feature type="region of interest" description="Disordered" evidence="5">
    <location>
        <begin position="157"/>
        <end position="179"/>
    </location>
</feature>
<dbReference type="AlphaFoldDB" id="W9WIA7"/>
<dbReference type="PANTHER" id="PTHR23402">
    <property type="entry name" value="PROTEASE FAMILY C15 PYROGLUTAMYL-PEPTIDASE I-RELATED"/>
    <property type="match status" value="1"/>
</dbReference>
<evidence type="ECO:0000256" key="1">
    <source>
        <dbReference type="ARBA" id="ARBA00006641"/>
    </source>
</evidence>
<dbReference type="Proteomes" id="UP000019473">
    <property type="component" value="Unassembled WGS sequence"/>
</dbReference>
<keyword evidence="2" id="KW-0645">Protease</keyword>
<dbReference type="RefSeq" id="XP_007753297.1">
    <property type="nucleotide sequence ID" value="XM_007755107.1"/>
</dbReference>
<dbReference type="HOGENOM" id="CLU_043960_0_1_1"/>
<proteinExistence type="inferred from homology"/>
<evidence type="ECO:0000256" key="3">
    <source>
        <dbReference type="ARBA" id="ARBA00022801"/>
    </source>
</evidence>
<evidence type="ECO:0000313" key="6">
    <source>
        <dbReference type="EMBL" id="EXJ64730.1"/>
    </source>
</evidence>
<dbReference type="GeneID" id="19175682"/>
<dbReference type="OrthoDB" id="407146at2759"/>
<keyword evidence="7" id="KW-1185">Reference proteome</keyword>
<accession>W9WIA7</accession>
<organism evidence="6 7">
    <name type="scientific">Cladophialophora yegresii CBS 114405</name>
    <dbReference type="NCBI Taxonomy" id="1182544"/>
    <lineage>
        <taxon>Eukaryota</taxon>
        <taxon>Fungi</taxon>
        <taxon>Dikarya</taxon>
        <taxon>Ascomycota</taxon>
        <taxon>Pezizomycotina</taxon>
        <taxon>Eurotiomycetes</taxon>
        <taxon>Chaetothyriomycetidae</taxon>
        <taxon>Chaetothyriales</taxon>
        <taxon>Herpotrichiellaceae</taxon>
        <taxon>Cladophialophora</taxon>
    </lineage>
</organism>
<keyword evidence="4" id="KW-0788">Thiol protease</keyword>
<evidence type="ECO:0000256" key="2">
    <source>
        <dbReference type="ARBA" id="ARBA00022670"/>
    </source>
</evidence>
<dbReference type="InterPro" id="IPR016125">
    <property type="entry name" value="Peptidase_C15-like"/>
</dbReference>
<dbReference type="STRING" id="1182544.W9WIA7"/>
<sequence length="354" mass="38629">MLTKPSIAQPFKSFLINPSWLIASALPDELYPCATSSTGTKSPAAYKITLIVHPSAVRVSYSTVSTTVPALLSTLDPDFVLHIGMAGGRDCYSLETRAHRDNYRIKDVDDADGLTCGEQRWRRENVPDVLYVGWEEGDVLRRWEEGVNRGLAERGFLGKAEMDSTQTQNGRSPEPDARSVLGLPRTHGHGPVHLMWGTSNVPASATKADEHRRKAVVKLSADAGRFLCEYALFESLSRRWLDARGAEEDQDRSPAVAEAAMGASASASASASAIAQRGELARERLGKVAFLHVPGWTGVEDINRGVMVAEEAIRALVGSWEDGYRRNGRVEVAAKAYTKQHSEDKGKVAANWKA</sequence>
<dbReference type="VEuPathDB" id="FungiDB:A1O7_01068"/>
<dbReference type="GO" id="GO:0006508">
    <property type="term" value="P:proteolysis"/>
    <property type="evidence" value="ECO:0007669"/>
    <property type="project" value="UniProtKB-KW"/>
</dbReference>
<evidence type="ECO:0000256" key="5">
    <source>
        <dbReference type="SAM" id="MobiDB-lite"/>
    </source>
</evidence>
<dbReference type="Gene3D" id="3.40.630.20">
    <property type="entry name" value="Peptidase C15, pyroglutamyl peptidase I-like"/>
    <property type="match status" value="1"/>
</dbReference>
<dbReference type="PANTHER" id="PTHR23402:SF1">
    <property type="entry name" value="PYROGLUTAMYL-PEPTIDASE I"/>
    <property type="match status" value="1"/>
</dbReference>
<evidence type="ECO:0000313" key="7">
    <source>
        <dbReference type="Proteomes" id="UP000019473"/>
    </source>
</evidence>
<dbReference type="SUPFAM" id="SSF53182">
    <property type="entry name" value="Pyrrolidone carboxyl peptidase (pyroglutamate aminopeptidase)"/>
    <property type="match status" value="1"/>
</dbReference>
<name>W9WIA7_9EURO</name>
<dbReference type="InterPro" id="IPR036440">
    <property type="entry name" value="Peptidase_C15-like_sf"/>
</dbReference>
<comment type="caution">
    <text evidence="6">The sequence shown here is derived from an EMBL/GenBank/DDBJ whole genome shotgun (WGS) entry which is preliminary data.</text>
</comment>